<name>A0ABQ9GXA3_9NEOP</name>
<evidence type="ECO:0000313" key="2">
    <source>
        <dbReference type="Proteomes" id="UP001159363"/>
    </source>
</evidence>
<organism evidence="1 2">
    <name type="scientific">Dryococelus australis</name>
    <dbReference type="NCBI Taxonomy" id="614101"/>
    <lineage>
        <taxon>Eukaryota</taxon>
        <taxon>Metazoa</taxon>
        <taxon>Ecdysozoa</taxon>
        <taxon>Arthropoda</taxon>
        <taxon>Hexapoda</taxon>
        <taxon>Insecta</taxon>
        <taxon>Pterygota</taxon>
        <taxon>Neoptera</taxon>
        <taxon>Polyneoptera</taxon>
        <taxon>Phasmatodea</taxon>
        <taxon>Verophasmatodea</taxon>
        <taxon>Anareolatae</taxon>
        <taxon>Phasmatidae</taxon>
        <taxon>Eurycanthinae</taxon>
        <taxon>Dryococelus</taxon>
    </lineage>
</organism>
<protein>
    <submittedName>
        <fullName evidence="1">Uncharacterized protein</fullName>
    </submittedName>
</protein>
<dbReference type="EMBL" id="JARBHB010000008">
    <property type="protein sequence ID" value="KAJ8876661.1"/>
    <property type="molecule type" value="Genomic_DNA"/>
</dbReference>
<proteinExistence type="predicted"/>
<keyword evidence="2" id="KW-1185">Reference proteome</keyword>
<dbReference type="Proteomes" id="UP001159363">
    <property type="component" value="Chromosome 7"/>
</dbReference>
<accession>A0ABQ9GXA3</accession>
<reference evidence="1 2" key="1">
    <citation type="submission" date="2023-02" db="EMBL/GenBank/DDBJ databases">
        <title>LHISI_Scaffold_Assembly.</title>
        <authorList>
            <person name="Stuart O.P."/>
            <person name="Cleave R."/>
            <person name="Magrath M.J.L."/>
            <person name="Mikheyev A.S."/>
        </authorList>
    </citation>
    <scope>NUCLEOTIDE SEQUENCE [LARGE SCALE GENOMIC DNA]</scope>
    <source>
        <strain evidence="1">Daus_M_001</strain>
        <tissue evidence="1">Leg muscle</tissue>
    </source>
</reference>
<sequence>MDRHKPNIYVGDYIRISKVNGTFTNGIAPNWTNELYKISPLRCMHTDPRTVSSWLQASTGIKKKHIAINITIRLRVPSTTYYMLTLRLREKERWSTSARDYQPISETEMTAYSRRHQRP</sequence>
<gene>
    <name evidence="1" type="ORF">PR048_021108</name>
</gene>
<comment type="caution">
    <text evidence="1">The sequence shown here is derived from an EMBL/GenBank/DDBJ whole genome shotgun (WGS) entry which is preliminary data.</text>
</comment>
<evidence type="ECO:0000313" key="1">
    <source>
        <dbReference type="EMBL" id="KAJ8876661.1"/>
    </source>
</evidence>